<keyword evidence="1" id="KW-1133">Transmembrane helix</keyword>
<feature type="transmembrane region" description="Helical" evidence="1">
    <location>
        <begin position="90"/>
        <end position="108"/>
    </location>
</feature>
<dbReference type="Proteomes" id="UP000230000">
    <property type="component" value="Unassembled WGS sequence"/>
</dbReference>
<gene>
    <name evidence="2" type="ORF">BXY57_0003</name>
</gene>
<keyword evidence="1" id="KW-0472">Membrane</keyword>
<evidence type="ECO:0000313" key="3">
    <source>
        <dbReference type="Proteomes" id="UP000230000"/>
    </source>
</evidence>
<proteinExistence type="predicted"/>
<evidence type="ECO:0000256" key="1">
    <source>
        <dbReference type="SAM" id="Phobius"/>
    </source>
</evidence>
<feature type="transmembrane region" description="Helical" evidence="1">
    <location>
        <begin position="56"/>
        <end position="78"/>
    </location>
</feature>
<reference evidence="2 3" key="1">
    <citation type="submission" date="2017-11" db="EMBL/GenBank/DDBJ databases">
        <title>Genomic Encyclopedia of Archaeal and Bacterial Type Strains, Phase II (KMG-II): From Individual Species to Whole Genera.</title>
        <authorList>
            <person name="Goeker M."/>
        </authorList>
    </citation>
    <scope>NUCLEOTIDE SEQUENCE [LARGE SCALE GENOMIC DNA]</scope>
    <source>
        <strain evidence="2 3">DSM 27268</strain>
    </source>
</reference>
<evidence type="ECO:0000313" key="2">
    <source>
        <dbReference type="EMBL" id="PJJ74445.1"/>
    </source>
</evidence>
<dbReference type="EMBL" id="PGFG01000001">
    <property type="protein sequence ID" value="PJJ74445.1"/>
    <property type="molecule type" value="Genomic_DNA"/>
</dbReference>
<sequence>MFFNFVEKRKQITTKNPYNDRNFLLVFNFMLLVVVAVIIFSVSGTIYGKREIFDRIVFSGLVIVSIVIDLIALSAIIYRLGEYGFTPNRTIVLGTNLLVLGNLLYIALDLYKVNFKNYDIRVVEHSVAVYLPVYGVWSALVIFAFPIIF</sequence>
<dbReference type="AlphaFoldDB" id="A0A2M9CRI1"/>
<protein>
    <submittedName>
        <fullName evidence="2">Uncharacterized protein DUF4153</fullName>
    </submittedName>
</protein>
<feature type="transmembrane region" description="Helical" evidence="1">
    <location>
        <begin position="128"/>
        <end position="148"/>
    </location>
</feature>
<accession>A0A2M9CRI1</accession>
<comment type="caution">
    <text evidence="2">The sequence shown here is derived from an EMBL/GenBank/DDBJ whole genome shotgun (WGS) entry which is preliminary data.</text>
</comment>
<keyword evidence="3" id="KW-1185">Reference proteome</keyword>
<name>A0A2M9CRI1_9BACT</name>
<organism evidence="2 3">
    <name type="scientific">Thermoflavifilum aggregans</name>
    <dbReference type="NCBI Taxonomy" id="454188"/>
    <lineage>
        <taxon>Bacteria</taxon>
        <taxon>Pseudomonadati</taxon>
        <taxon>Bacteroidota</taxon>
        <taxon>Chitinophagia</taxon>
        <taxon>Chitinophagales</taxon>
        <taxon>Chitinophagaceae</taxon>
        <taxon>Thermoflavifilum</taxon>
    </lineage>
</organism>
<feature type="transmembrane region" description="Helical" evidence="1">
    <location>
        <begin position="21"/>
        <end position="44"/>
    </location>
</feature>
<keyword evidence="1" id="KW-0812">Transmembrane</keyword>
<dbReference type="OrthoDB" id="637094at2"/>